<dbReference type="Gene3D" id="2.70.98.10">
    <property type="match status" value="1"/>
</dbReference>
<evidence type="ECO:0000313" key="1">
    <source>
        <dbReference type="EMBL" id="KVG61704.1"/>
    </source>
</evidence>
<dbReference type="EMBL" id="LOXM01000185">
    <property type="protein sequence ID" value="KVG61704.1"/>
    <property type="molecule type" value="Genomic_DNA"/>
</dbReference>
<sequence length="327" mass="35750">MADTLPQMEFSSRPGGTWMAPGPVYTLRCGTLAMDIAPSAGGRIASLASIDSAGVRTDWLAPIPREYLQKGFSDQFWPKAGCYPLLPFSNRIRNGRFMWEGREICLAPHVGQAHAMHGVGHTRAWHVEKLGGTSATLNFRYTPVVGGWPWPFFAEQILTLTPDGLEAEIVLRNEGNGAMPAGGGFHPYFSRMLGARIQFSASDIWPVDAGEVAIRRTPVSSAEDFSSGRVLPVEGLSVYYSGWHRQTTVQYENGCCLTLLADDPLDHFILHAPGGSSYFCLEPVSHVADAVNLSAQGWQGTGLRVLSPGAEYRFRVQLLTNLDSHKE</sequence>
<dbReference type="Proteomes" id="UP000064029">
    <property type="component" value="Unassembled WGS sequence"/>
</dbReference>
<organism evidence="1 2">
    <name type="scientific">Burkholderia ubonensis</name>
    <dbReference type="NCBI Taxonomy" id="101571"/>
    <lineage>
        <taxon>Bacteria</taxon>
        <taxon>Pseudomonadati</taxon>
        <taxon>Pseudomonadota</taxon>
        <taxon>Betaproteobacteria</taxon>
        <taxon>Burkholderiales</taxon>
        <taxon>Burkholderiaceae</taxon>
        <taxon>Burkholderia</taxon>
        <taxon>Burkholderia cepacia complex</taxon>
    </lineage>
</organism>
<reference evidence="1 2" key="1">
    <citation type="submission" date="2015-11" db="EMBL/GenBank/DDBJ databases">
        <title>Expanding the genomic diversity of Burkholderia species for the development of highly accurate diagnostics.</title>
        <authorList>
            <person name="Sahl J."/>
            <person name="Keim P."/>
            <person name="Wagner D."/>
        </authorList>
    </citation>
    <scope>NUCLEOTIDE SEQUENCE [LARGE SCALE GENOMIC DNA]</scope>
    <source>
        <strain evidence="1 2">MSMB2036</strain>
    </source>
</reference>
<proteinExistence type="predicted"/>
<dbReference type="InterPro" id="IPR011013">
    <property type="entry name" value="Gal_mutarotase_sf_dom"/>
</dbReference>
<gene>
    <name evidence="1" type="ORF">WJ33_31570</name>
</gene>
<protein>
    <submittedName>
        <fullName evidence="1">Aldose epimerase</fullName>
    </submittedName>
</protein>
<dbReference type="InterPro" id="IPR014718">
    <property type="entry name" value="GH-type_carb-bd"/>
</dbReference>
<dbReference type="CDD" id="cd09021">
    <property type="entry name" value="Aldose_epim_Ec_YphB"/>
    <property type="match status" value="1"/>
</dbReference>
<dbReference type="SUPFAM" id="SSF74650">
    <property type="entry name" value="Galactose mutarotase-like"/>
    <property type="match status" value="1"/>
</dbReference>
<comment type="caution">
    <text evidence="1">The sequence shown here is derived from an EMBL/GenBank/DDBJ whole genome shotgun (WGS) entry which is preliminary data.</text>
</comment>
<dbReference type="GO" id="GO:0016853">
    <property type="term" value="F:isomerase activity"/>
    <property type="evidence" value="ECO:0007669"/>
    <property type="project" value="InterPro"/>
</dbReference>
<dbReference type="RefSeq" id="WP_059755248.1">
    <property type="nucleotide sequence ID" value="NZ_CP013415.1"/>
</dbReference>
<dbReference type="Pfam" id="PF01263">
    <property type="entry name" value="Aldose_epim"/>
    <property type="match status" value="1"/>
</dbReference>
<dbReference type="GO" id="GO:0005975">
    <property type="term" value="P:carbohydrate metabolic process"/>
    <property type="evidence" value="ECO:0007669"/>
    <property type="project" value="InterPro"/>
</dbReference>
<dbReference type="InterPro" id="IPR008183">
    <property type="entry name" value="Aldose_1/G6P_1-epimerase"/>
</dbReference>
<evidence type="ECO:0000313" key="2">
    <source>
        <dbReference type="Proteomes" id="UP000064029"/>
    </source>
</evidence>
<name>A0A103R5P3_9BURK</name>
<dbReference type="AlphaFoldDB" id="A0A103R5P3"/>
<dbReference type="GO" id="GO:0030246">
    <property type="term" value="F:carbohydrate binding"/>
    <property type="evidence" value="ECO:0007669"/>
    <property type="project" value="InterPro"/>
</dbReference>
<accession>A0A103R5P3</accession>